<feature type="chain" id="PRO_5030115806" description="Lipocalin-like domain-containing protein" evidence="1">
    <location>
        <begin position="23"/>
        <end position="131"/>
    </location>
</feature>
<dbReference type="PROSITE" id="PS51257">
    <property type="entry name" value="PROKAR_LIPOPROTEIN"/>
    <property type="match status" value="1"/>
</dbReference>
<organism evidence="2 3">
    <name type="scientific">Brachyspira aalborgi</name>
    <dbReference type="NCBI Taxonomy" id="29522"/>
    <lineage>
        <taxon>Bacteria</taxon>
        <taxon>Pseudomonadati</taxon>
        <taxon>Spirochaetota</taxon>
        <taxon>Spirochaetia</taxon>
        <taxon>Brachyspirales</taxon>
        <taxon>Brachyspiraceae</taxon>
        <taxon>Brachyspira</taxon>
    </lineage>
</organism>
<evidence type="ECO:0000256" key="1">
    <source>
        <dbReference type="SAM" id="SignalP"/>
    </source>
</evidence>
<gene>
    <name evidence="2" type="ORF">EPJ81_09320</name>
</gene>
<sequence>MKAKQLFIIILSILAVVFTSCSNDSTKPKVLYRVSDIVGDWISADTTEKFTISADGYIYSTNSQGQISNTYISGWDINGEILEGEELLKFYFTVTLTAQAGGGVGTVILTFNSASNCTATLLGKMATFTKL</sequence>
<evidence type="ECO:0008006" key="4">
    <source>
        <dbReference type="Google" id="ProtNLM"/>
    </source>
</evidence>
<evidence type="ECO:0000313" key="3">
    <source>
        <dbReference type="Proteomes" id="UP000325002"/>
    </source>
</evidence>
<reference evidence="2 3" key="1">
    <citation type="journal article" date="1992" name="Lakartidningen">
        <title>[Penicillin V and not amoxicillin is the first choice preparation in acute otitis].</title>
        <authorList>
            <person name="Kamme C."/>
            <person name="Lundgren K."/>
            <person name="Prellner K."/>
        </authorList>
    </citation>
    <scope>NUCLEOTIDE SEQUENCE [LARGE SCALE GENOMIC DNA]</scope>
    <source>
        <strain evidence="2 3">PC3997IV</strain>
    </source>
</reference>
<dbReference type="EMBL" id="SAYD01000021">
    <property type="protein sequence ID" value="TXJ36538.1"/>
    <property type="molecule type" value="Genomic_DNA"/>
</dbReference>
<proteinExistence type="predicted"/>
<keyword evidence="1" id="KW-0732">Signal</keyword>
<evidence type="ECO:0000313" key="2">
    <source>
        <dbReference type="EMBL" id="TXJ36538.1"/>
    </source>
</evidence>
<dbReference type="Proteomes" id="UP000325002">
    <property type="component" value="Unassembled WGS sequence"/>
</dbReference>
<feature type="signal peptide" evidence="1">
    <location>
        <begin position="1"/>
        <end position="22"/>
    </location>
</feature>
<accession>A0A5C8FQN7</accession>
<dbReference type="RefSeq" id="WP_147546090.1">
    <property type="nucleotide sequence ID" value="NZ_SAYD01000021.1"/>
</dbReference>
<comment type="caution">
    <text evidence="2">The sequence shown here is derived from an EMBL/GenBank/DDBJ whole genome shotgun (WGS) entry which is preliminary data.</text>
</comment>
<protein>
    <recommendedName>
        <fullName evidence="4">Lipocalin-like domain-containing protein</fullName>
    </recommendedName>
</protein>
<dbReference type="AlphaFoldDB" id="A0A5C8FQN7"/>
<name>A0A5C8FQN7_9SPIR</name>